<feature type="domain" description="J" evidence="16">
    <location>
        <begin position="5"/>
        <end position="70"/>
    </location>
</feature>
<evidence type="ECO:0000256" key="7">
    <source>
        <dbReference type="ARBA" id="ARBA00022771"/>
    </source>
</evidence>
<evidence type="ECO:0000256" key="1">
    <source>
        <dbReference type="ARBA" id="ARBA00004496"/>
    </source>
</evidence>
<evidence type="ECO:0000256" key="14">
    <source>
        <dbReference type="HAMAP-Rule" id="MF_01152"/>
    </source>
</evidence>
<dbReference type="InterPro" id="IPR001623">
    <property type="entry name" value="DnaJ_domain"/>
</dbReference>
<comment type="subcellular location">
    <subcellularLocation>
        <location evidence="1 14">Cytoplasm</location>
    </subcellularLocation>
</comment>
<keyword evidence="7 14" id="KW-0863">Zinc-finger</keyword>
<feature type="zinc finger region" description="CR-type" evidence="15">
    <location>
        <begin position="133"/>
        <end position="211"/>
    </location>
</feature>
<dbReference type="PROSITE" id="PS00636">
    <property type="entry name" value="DNAJ_1"/>
    <property type="match status" value="1"/>
</dbReference>
<protein>
    <recommendedName>
        <fullName evidence="13 14">Chaperone protein DnaJ</fullName>
    </recommendedName>
</protein>
<dbReference type="PRINTS" id="PR00625">
    <property type="entry name" value="JDOMAIN"/>
</dbReference>
<feature type="repeat" description="CXXCXGXG motif" evidence="14">
    <location>
        <begin position="199"/>
        <end position="206"/>
    </location>
</feature>
<feature type="binding site" evidence="14">
    <location>
        <position position="163"/>
    </location>
    <ligand>
        <name>Zn(2+)</name>
        <dbReference type="ChEBI" id="CHEBI:29105"/>
        <label>2</label>
    </ligand>
</feature>
<dbReference type="GO" id="GO:0005524">
    <property type="term" value="F:ATP binding"/>
    <property type="evidence" value="ECO:0007669"/>
    <property type="project" value="InterPro"/>
</dbReference>
<dbReference type="Pfam" id="PF00226">
    <property type="entry name" value="DnaJ"/>
    <property type="match status" value="1"/>
</dbReference>
<evidence type="ECO:0000313" key="19">
    <source>
        <dbReference type="Proteomes" id="UP000433101"/>
    </source>
</evidence>
<evidence type="ECO:0000259" key="16">
    <source>
        <dbReference type="PROSITE" id="PS50076"/>
    </source>
</evidence>
<comment type="caution">
    <text evidence="18">The sequence shown here is derived from an EMBL/GenBank/DDBJ whole genome shotgun (WGS) entry which is preliminary data.</text>
</comment>
<dbReference type="InterPro" id="IPR008971">
    <property type="entry name" value="HSP40/DnaJ_pept-bd"/>
</dbReference>
<sequence>MDKRDYYEVLGVGRDADEKVLKSAYRKLAMQFHPDRNPGDESAEIRFKEVSEAYDALKDPQKRAAYDRFGHAAFENGGFGGGGGGHPGDFASAFSDIFDEFFGMGANRRSGGRERGADLRYNLEVTLEEAYTGKTVEVEVPTSLTCDECSGSGAKPGTEPQTCRTCGGAGRVRAAQGFFTLERTCPSCQGRGQVISDPCSGCGGSGRKSQMRTLSVNIPAGIEDGTRIRLAGEGEAGLRGGPSGDLYIFLSLKPHEFFQRDGADLFCRVPVSMTTAALGGQIEVPTLEGVTTRVKVLEGTQTGKQFRLRGKGMPVLRSPQFGDMYIQVTVETPTNLTKKQRELLAEFESESSGETHPAAHGFFSKVKDFLDNLGG</sequence>
<dbReference type="CDD" id="cd10719">
    <property type="entry name" value="DnaJ_zf"/>
    <property type="match status" value="1"/>
</dbReference>
<dbReference type="FunFam" id="2.60.260.20:FF:000004">
    <property type="entry name" value="Molecular chaperone DnaJ"/>
    <property type="match status" value="1"/>
</dbReference>
<dbReference type="GO" id="GO:0042026">
    <property type="term" value="P:protein refolding"/>
    <property type="evidence" value="ECO:0007669"/>
    <property type="project" value="TreeGrafter"/>
</dbReference>
<keyword evidence="8 14" id="KW-0862">Zinc</keyword>
<evidence type="ECO:0000256" key="5">
    <source>
        <dbReference type="ARBA" id="ARBA00022723"/>
    </source>
</evidence>
<name>A0A7X3S9F1_9HYPH</name>
<feature type="binding site" evidence="14">
    <location>
        <position position="199"/>
    </location>
    <ligand>
        <name>Zn(2+)</name>
        <dbReference type="ChEBI" id="CHEBI:29105"/>
        <label>1</label>
    </ligand>
</feature>
<dbReference type="InterPro" id="IPR036869">
    <property type="entry name" value="J_dom_sf"/>
</dbReference>
<dbReference type="PANTHER" id="PTHR43096">
    <property type="entry name" value="DNAJ HOMOLOG 1, MITOCHONDRIAL-RELATED"/>
    <property type="match status" value="1"/>
</dbReference>
<feature type="binding site" evidence="14">
    <location>
        <position position="149"/>
    </location>
    <ligand>
        <name>Zn(2+)</name>
        <dbReference type="ChEBI" id="CHEBI:29105"/>
        <label>1</label>
    </ligand>
</feature>
<dbReference type="InterPro" id="IPR036410">
    <property type="entry name" value="HSP_DnaJ_Cys-rich_dom_sf"/>
</dbReference>
<keyword evidence="3 14" id="KW-0963">Cytoplasm</keyword>
<feature type="binding site" evidence="14">
    <location>
        <position position="202"/>
    </location>
    <ligand>
        <name>Zn(2+)</name>
        <dbReference type="ChEBI" id="CHEBI:29105"/>
        <label>1</label>
    </ligand>
</feature>
<keyword evidence="9 14" id="KW-0346">Stress response</keyword>
<dbReference type="InterPro" id="IPR001305">
    <property type="entry name" value="HSP_DnaJ_Cys-rich_dom"/>
</dbReference>
<dbReference type="SUPFAM" id="SSF57938">
    <property type="entry name" value="DnaJ/Hsp40 cysteine-rich domain"/>
    <property type="match status" value="1"/>
</dbReference>
<dbReference type="RefSeq" id="WP_160777031.1">
    <property type="nucleotide sequence ID" value="NZ_WUMV01000008.1"/>
</dbReference>
<dbReference type="GO" id="GO:0051082">
    <property type="term" value="F:unfolded protein binding"/>
    <property type="evidence" value="ECO:0007669"/>
    <property type="project" value="UniProtKB-UniRule"/>
</dbReference>
<dbReference type="CDD" id="cd06257">
    <property type="entry name" value="DnaJ"/>
    <property type="match status" value="1"/>
</dbReference>
<evidence type="ECO:0000256" key="2">
    <source>
        <dbReference type="ARBA" id="ARBA00011738"/>
    </source>
</evidence>
<keyword evidence="10 14" id="KW-0143">Chaperone</keyword>
<accession>A0A7X3S9F1</accession>
<dbReference type="PROSITE" id="PS50076">
    <property type="entry name" value="DNAJ_2"/>
    <property type="match status" value="1"/>
</dbReference>
<evidence type="ECO:0000256" key="8">
    <source>
        <dbReference type="ARBA" id="ARBA00022833"/>
    </source>
</evidence>
<evidence type="ECO:0000256" key="3">
    <source>
        <dbReference type="ARBA" id="ARBA00022490"/>
    </source>
</evidence>
<evidence type="ECO:0000256" key="11">
    <source>
        <dbReference type="ARBA" id="ARBA00053423"/>
    </source>
</evidence>
<evidence type="ECO:0000256" key="6">
    <source>
        <dbReference type="ARBA" id="ARBA00022737"/>
    </source>
</evidence>
<dbReference type="EMBL" id="WUMV01000008">
    <property type="protein sequence ID" value="MXN66794.1"/>
    <property type="molecule type" value="Genomic_DNA"/>
</dbReference>
<dbReference type="SMART" id="SM00271">
    <property type="entry name" value="DnaJ"/>
    <property type="match status" value="1"/>
</dbReference>
<evidence type="ECO:0000256" key="4">
    <source>
        <dbReference type="ARBA" id="ARBA00022705"/>
    </source>
</evidence>
<dbReference type="Pfam" id="PF00684">
    <property type="entry name" value="DnaJ_CXXCXGXG"/>
    <property type="match status" value="1"/>
</dbReference>
<comment type="subunit">
    <text evidence="2 14">Homodimer.</text>
</comment>
<dbReference type="Proteomes" id="UP000433101">
    <property type="component" value="Unassembled WGS sequence"/>
</dbReference>
<keyword evidence="5 14" id="KW-0479">Metal-binding</keyword>
<dbReference type="CDD" id="cd10747">
    <property type="entry name" value="DnaJ_C"/>
    <property type="match status" value="1"/>
</dbReference>
<proteinExistence type="inferred from homology"/>
<feature type="binding site" evidence="14">
    <location>
        <position position="166"/>
    </location>
    <ligand>
        <name>Zn(2+)</name>
        <dbReference type="ChEBI" id="CHEBI:29105"/>
        <label>2</label>
    </ligand>
</feature>
<dbReference type="Gene3D" id="2.10.230.10">
    <property type="entry name" value="Heat shock protein DnaJ, cysteine-rich domain"/>
    <property type="match status" value="1"/>
</dbReference>
<dbReference type="GO" id="GO:0006260">
    <property type="term" value="P:DNA replication"/>
    <property type="evidence" value="ECO:0007669"/>
    <property type="project" value="UniProtKB-KW"/>
</dbReference>
<dbReference type="GO" id="GO:0009408">
    <property type="term" value="P:response to heat"/>
    <property type="evidence" value="ECO:0007669"/>
    <property type="project" value="InterPro"/>
</dbReference>
<evidence type="ECO:0000313" key="18">
    <source>
        <dbReference type="EMBL" id="MXN66794.1"/>
    </source>
</evidence>
<dbReference type="InterPro" id="IPR018253">
    <property type="entry name" value="DnaJ_domain_CS"/>
</dbReference>
<evidence type="ECO:0000259" key="17">
    <source>
        <dbReference type="PROSITE" id="PS51188"/>
    </source>
</evidence>
<evidence type="ECO:0000256" key="15">
    <source>
        <dbReference type="PROSITE-ProRule" id="PRU00546"/>
    </source>
</evidence>
<dbReference type="Gene3D" id="1.10.287.110">
    <property type="entry name" value="DnaJ domain"/>
    <property type="match status" value="1"/>
</dbReference>
<feature type="domain" description="CR-type" evidence="17">
    <location>
        <begin position="133"/>
        <end position="211"/>
    </location>
</feature>
<evidence type="ECO:0000256" key="12">
    <source>
        <dbReference type="ARBA" id="ARBA00061004"/>
    </source>
</evidence>
<comment type="function">
    <text evidence="11 14">Participates actively in the response to hyperosmotic and heat shock by preventing the aggregation of stress-denatured proteins and by disaggregating proteins, also in an autonomous, DnaK-independent fashion. Unfolded proteins bind initially to DnaJ; upon interaction with the DnaJ-bound protein, DnaK hydrolyzes its bound ATP, resulting in the formation of a stable complex. GrpE releases ADP from DnaK; ATP binding to DnaK triggers the release of the substrate protein, thus completing the reaction cycle. Several rounds of ATP-dependent interactions between DnaJ, DnaK and GrpE are required for fully efficient folding. Also involved, together with DnaK and GrpE, in the DNA replication of plasmids through activation of initiation proteins.</text>
</comment>
<dbReference type="HAMAP" id="MF_01152">
    <property type="entry name" value="DnaJ"/>
    <property type="match status" value="1"/>
</dbReference>
<dbReference type="InterPro" id="IPR002939">
    <property type="entry name" value="DnaJ_C"/>
</dbReference>
<comment type="domain">
    <text evidence="14">The J domain is necessary and sufficient to stimulate DnaK ATPase activity. Zinc center 1 plays an important role in the autonomous, DnaK-independent chaperone activity of DnaJ. Zinc center 2 is essential for interaction with DnaK and for DnaJ activity.</text>
</comment>
<dbReference type="FunFam" id="1.10.287.110:FF:000034">
    <property type="entry name" value="Chaperone protein DnaJ"/>
    <property type="match status" value="1"/>
</dbReference>
<gene>
    <name evidence="14 18" type="primary">dnaJ</name>
    <name evidence="18" type="ORF">GR183_17915</name>
</gene>
<feature type="repeat" description="CXXCXGXG motif" evidence="14">
    <location>
        <begin position="185"/>
        <end position="192"/>
    </location>
</feature>
<feature type="binding site" evidence="14">
    <location>
        <position position="146"/>
    </location>
    <ligand>
        <name>Zn(2+)</name>
        <dbReference type="ChEBI" id="CHEBI:29105"/>
        <label>1</label>
    </ligand>
</feature>
<dbReference type="PROSITE" id="PS51188">
    <property type="entry name" value="ZF_CR"/>
    <property type="match status" value="1"/>
</dbReference>
<dbReference type="NCBIfam" id="NF008035">
    <property type="entry name" value="PRK10767.1"/>
    <property type="match status" value="1"/>
</dbReference>
<evidence type="ECO:0000256" key="10">
    <source>
        <dbReference type="ARBA" id="ARBA00023186"/>
    </source>
</evidence>
<keyword evidence="6 14" id="KW-0677">Repeat</keyword>
<dbReference type="GO" id="GO:0008270">
    <property type="term" value="F:zinc ion binding"/>
    <property type="evidence" value="ECO:0007669"/>
    <property type="project" value="UniProtKB-UniRule"/>
</dbReference>
<organism evidence="18 19">
    <name type="scientific">Stappia sediminis</name>
    <dbReference type="NCBI Taxonomy" id="2692190"/>
    <lineage>
        <taxon>Bacteria</taxon>
        <taxon>Pseudomonadati</taxon>
        <taxon>Pseudomonadota</taxon>
        <taxon>Alphaproteobacteria</taxon>
        <taxon>Hyphomicrobiales</taxon>
        <taxon>Stappiaceae</taxon>
        <taxon>Stappia</taxon>
    </lineage>
</organism>
<dbReference type="PANTHER" id="PTHR43096:SF48">
    <property type="entry name" value="CHAPERONE PROTEIN DNAJ"/>
    <property type="match status" value="1"/>
</dbReference>
<reference evidence="18 19" key="1">
    <citation type="submission" date="2019-12" db="EMBL/GenBank/DDBJ databases">
        <authorList>
            <person name="Li M."/>
        </authorList>
    </citation>
    <scope>NUCLEOTIDE SEQUENCE [LARGE SCALE GENOMIC DNA]</scope>
    <source>
        <strain evidence="18 19">GBMRC 2046</strain>
    </source>
</reference>
<keyword evidence="19" id="KW-1185">Reference proteome</keyword>
<feature type="binding site" evidence="14">
    <location>
        <position position="185"/>
    </location>
    <ligand>
        <name>Zn(2+)</name>
        <dbReference type="ChEBI" id="CHEBI:29105"/>
        <label>2</label>
    </ligand>
</feature>
<feature type="repeat" description="CXXCXGXG motif" evidence="14">
    <location>
        <begin position="163"/>
        <end position="170"/>
    </location>
</feature>
<evidence type="ECO:0000256" key="13">
    <source>
        <dbReference type="ARBA" id="ARBA00067609"/>
    </source>
</evidence>
<feature type="binding site" evidence="14">
    <location>
        <position position="188"/>
    </location>
    <ligand>
        <name>Zn(2+)</name>
        <dbReference type="ChEBI" id="CHEBI:29105"/>
        <label>2</label>
    </ligand>
</feature>
<feature type="repeat" description="CXXCXGXG motif" evidence="14">
    <location>
        <begin position="146"/>
        <end position="153"/>
    </location>
</feature>
<comment type="similarity">
    <text evidence="12 14">Belongs to the DnaJ family.</text>
</comment>
<dbReference type="GO" id="GO:0005737">
    <property type="term" value="C:cytoplasm"/>
    <property type="evidence" value="ECO:0007669"/>
    <property type="project" value="UniProtKB-SubCell"/>
</dbReference>
<dbReference type="Gene3D" id="2.60.260.20">
    <property type="entry name" value="Urease metallochaperone UreE, N-terminal domain"/>
    <property type="match status" value="2"/>
</dbReference>
<dbReference type="NCBIfam" id="TIGR02349">
    <property type="entry name" value="DnaJ_bact"/>
    <property type="match status" value="1"/>
</dbReference>
<dbReference type="SUPFAM" id="SSF46565">
    <property type="entry name" value="Chaperone J-domain"/>
    <property type="match status" value="1"/>
</dbReference>
<dbReference type="FunFam" id="2.10.230.10:FF:000002">
    <property type="entry name" value="Molecular chaperone DnaJ"/>
    <property type="match status" value="1"/>
</dbReference>
<dbReference type="AlphaFoldDB" id="A0A7X3S9F1"/>
<comment type="cofactor">
    <cofactor evidence="14">
        <name>Zn(2+)</name>
        <dbReference type="ChEBI" id="CHEBI:29105"/>
    </cofactor>
    <text evidence="14">Binds 2 Zn(2+) ions per monomer.</text>
</comment>
<dbReference type="GO" id="GO:0031072">
    <property type="term" value="F:heat shock protein binding"/>
    <property type="evidence" value="ECO:0007669"/>
    <property type="project" value="InterPro"/>
</dbReference>
<keyword evidence="4 14" id="KW-0235">DNA replication</keyword>
<evidence type="ECO:0000256" key="9">
    <source>
        <dbReference type="ARBA" id="ARBA00023016"/>
    </source>
</evidence>
<dbReference type="SUPFAM" id="SSF49493">
    <property type="entry name" value="HSP40/DnaJ peptide-binding domain"/>
    <property type="match status" value="2"/>
</dbReference>
<dbReference type="InterPro" id="IPR012724">
    <property type="entry name" value="DnaJ"/>
</dbReference>
<dbReference type="Pfam" id="PF01556">
    <property type="entry name" value="DnaJ_C"/>
    <property type="match status" value="1"/>
</dbReference>